<dbReference type="GO" id="GO:0046872">
    <property type="term" value="F:metal ion binding"/>
    <property type="evidence" value="ECO:0007669"/>
    <property type="project" value="UniProtKB-KW"/>
</dbReference>
<feature type="region of interest" description="Disordered" evidence="8">
    <location>
        <begin position="332"/>
        <end position="384"/>
    </location>
</feature>
<dbReference type="PANTHER" id="PTHR10537">
    <property type="entry name" value="DNA PRIMASE LARGE SUBUNIT"/>
    <property type="match status" value="1"/>
</dbReference>
<evidence type="ECO:0000313" key="11">
    <source>
        <dbReference type="Proteomes" id="UP001060368"/>
    </source>
</evidence>
<dbReference type="HAMAP" id="MF_00701">
    <property type="entry name" value="DNA_primase_lrg_arc"/>
    <property type="match status" value="1"/>
</dbReference>
<dbReference type="EMBL" id="CP096115">
    <property type="protein sequence ID" value="UUX92369.1"/>
    <property type="molecule type" value="Genomic_DNA"/>
</dbReference>
<dbReference type="KEGG" id="mend:L6E24_13685"/>
<dbReference type="Proteomes" id="UP001060368">
    <property type="component" value="Chromosome"/>
</dbReference>
<evidence type="ECO:0000256" key="2">
    <source>
        <dbReference type="ARBA" id="ARBA00022515"/>
    </source>
</evidence>
<keyword evidence="2 7" id="KW-0639">Primosome</keyword>
<dbReference type="PANTHER" id="PTHR10537:SF3">
    <property type="entry name" value="DNA PRIMASE LARGE SUBUNIT"/>
    <property type="match status" value="1"/>
</dbReference>
<gene>
    <name evidence="7" type="primary">priL</name>
    <name evidence="10" type="ORF">L6E24_13685</name>
</gene>
<keyword evidence="4 7" id="KW-0479">Metal-binding</keyword>
<feature type="binding site" evidence="7">
    <location>
        <position position="224"/>
    </location>
    <ligand>
        <name>[4Fe-4S] cluster</name>
        <dbReference type="ChEBI" id="CHEBI:49883"/>
    </ligand>
</feature>
<name>A0A9E7TK29_9EURY</name>
<dbReference type="RefSeq" id="WP_257742518.1">
    <property type="nucleotide sequence ID" value="NZ_CP096115.1"/>
</dbReference>
<dbReference type="Pfam" id="PF04104">
    <property type="entry name" value="DNA_primase_lrg"/>
    <property type="match status" value="1"/>
</dbReference>
<keyword evidence="5 7" id="KW-0408">Iron</keyword>
<keyword evidence="6 7" id="KW-0411">Iron-sulfur</keyword>
<evidence type="ECO:0000313" key="10">
    <source>
        <dbReference type="EMBL" id="UUX92369.1"/>
    </source>
</evidence>
<feature type="compositionally biased region" description="Basic and acidic residues" evidence="8">
    <location>
        <begin position="334"/>
        <end position="351"/>
    </location>
</feature>
<feature type="binding site" evidence="7">
    <location>
        <position position="304"/>
    </location>
    <ligand>
        <name>[4Fe-4S] cluster</name>
        <dbReference type="ChEBI" id="CHEBI:49883"/>
    </ligand>
</feature>
<evidence type="ECO:0000256" key="4">
    <source>
        <dbReference type="ARBA" id="ARBA00022723"/>
    </source>
</evidence>
<comment type="function">
    <text evidence="7">Regulatory subunit of DNA primase, an RNA polymerase that catalyzes the synthesis of short RNA molecules used as primers for DNA polymerase during DNA replication. Stabilizes and modulates the activity of the small subunit, increasing the rate of DNA synthesis, and conferring RNA synthesis capability. The DNA polymerase activity may enable DNA primase to also catalyze primer extension after primer synthesis. May also play a role in DNA repair.</text>
</comment>
<dbReference type="GO" id="GO:0006270">
    <property type="term" value="P:DNA replication initiation"/>
    <property type="evidence" value="ECO:0007669"/>
    <property type="project" value="TreeGrafter"/>
</dbReference>
<evidence type="ECO:0000256" key="3">
    <source>
        <dbReference type="ARBA" id="ARBA00022705"/>
    </source>
</evidence>
<comment type="subunit">
    <text evidence="7">Heterodimer of a small subunit (PriS) and a large subunit (PriL).</text>
</comment>
<dbReference type="GeneID" id="74308775"/>
<dbReference type="SUPFAM" id="SSF140914">
    <property type="entry name" value="PriB N-terminal domain-like"/>
    <property type="match status" value="1"/>
</dbReference>
<evidence type="ECO:0000256" key="8">
    <source>
        <dbReference type="SAM" id="MobiDB-lite"/>
    </source>
</evidence>
<comment type="cofactor">
    <cofactor evidence="7">
        <name>[4Fe-4S] cluster</name>
        <dbReference type="ChEBI" id="CHEBI:49883"/>
    </cofactor>
    <text evidence="7">Binds 1 [4Fe-4S] cluster.</text>
</comment>
<dbReference type="InterPro" id="IPR023642">
    <property type="entry name" value="DNA_primase_lsu_PriL"/>
</dbReference>
<organism evidence="10 11">
    <name type="scientific">Methanoplanus endosymbiosus</name>
    <dbReference type="NCBI Taxonomy" id="33865"/>
    <lineage>
        <taxon>Archaea</taxon>
        <taxon>Methanobacteriati</taxon>
        <taxon>Methanobacteriota</taxon>
        <taxon>Stenosarchaea group</taxon>
        <taxon>Methanomicrobia</taxon>
        <taxon>Methanomicrobiales</taxon>
        <taxon>Methanomicrobiaceae</taxon>
        <taxon>Methanoplanus</taxon>
    </lineage>
</organism>
<proteinExistence type="inferred from homology"/>
<feature type="binding site" evidence="7">
    <location>
        <position position="311"/>
    </location>
    <ligand>
        <name>[4Fe-4S] cluster</name>
        <dbReference type="ChEBI" id="CHEBI:49883"/>
    </ligand>
</feature>
<comment type="similarity">
    <text evidence="7">Belongs to the eukaryotic-type primase large subunit family.</text>
</comment>
<sequence length="384" mass="43877">MPVEFDKKDLAKYPFLKEAHEIVSSSAYSLDNFLKSRTGTEISKNAAERVKKAIKPPYIFENIRNEFPEGEIMAYAISRVIVSCMKERAVIDKICRYESEKAYFYLQTEDKDKKDYISQSMGIDPSSDEIPVHRYVSLVPNLRDSKWQLINRELSSGMVRITNEERNELLKERIRTVLHQQLPFPVSDSICDLLKPATEEISVNYKQMIFEQFGTLDEGSFPPCMKAIIAAVSEGTNIPHTARFAVTAFMHTIGMDLHQIVEVYTRAPDFDVQKTMYQVEHISGRGGTEYTPPGCATMKTYGLCINPDAICKNKSVTHPLWYYKQKKKMSAQKKAWDEKNKSRLQKKEQAGKTKTGNVGNKKSRIGEIKSKTGNKSNNKRKITD</sequence>
<dbReference type="GO" id="GO:0003899">
    <property type="term" value="F:DNA-directed RNA polymerase activity"/>
    <property type="evidence" value="ECO:0007669"/>
    <property type="project" value="InterPro"/>
</dbReference>
<feature type="binding site" evidence="7">
    <location>
        <position position="295"/>
    </location>
    <ligand>
        <name>[4Fe-4S] cluster</name>
        <dbReference type="ChEBI" id="CHEBI:49883"/>
    </ligand>
</feature>
<dbReference type="AlphaFoldDB" id="A0A9E7TK29"/>
<accession>A0A9E7TK29</accession>
<evidence type="ECO:0000259" key="9">
    <source>
        <dbReference type="Pfam" id="PF04104"/>
    </source>
</evidence>
<dbReference type="GO" id="GO:0051539">
    <property type="term" value="F:4 iron, 4 sulfur cluster binding"/>
    <property type="evidence" value="ECO:0007669"/>
    <property type="project" value="UniProtKB-UniRule"/>
</dbReference>
<feature type="domain" description="DNA primase large subunit C-terminal" evidence="9">
    <location>
        <begin position="215"/>
        <end position="309"/>
    </location>
</feature>
<keyword evidence="3 7" id="KW-0235">DNA replication</keyword>
<evidence type="ECO:0000256" key="7">
    <source>
        <dbReference type="HAMAP-Rule" id="MF_00701"/>
    </source>
</evidence>
<protein>
    <recommendedName>
        <fullName evidence="7">DNA primase large subunit PriL</fullName>
    </recommendedName>
</protein>
<reference evidence="10" key="1">
    <citation type="submission" date="2022-04" db="EMBL/GenBank/DDBJ databases">
        <title>Complete genome of Methanoplanus endosymbiosus DSM 3599.</title>
        <authorList>
            <person name="Chen S.-C."/>
            <person name="You Y.-T."/>
            <person name="Zhou Y.-Z."/>
            <person name="Lai M.-C."/>
        </authorList>
    </citation>
    <scope>NUCLEOTIDE SEQUENCE</scope>
    <source>
        <strain evidence="10">DSM 3599</strain>
    </source>
</reference>
<dbReference type="GO" id="GO:0006269">
    <property type="term" value="P:DNA replication, synthesis of primer"/>
    <property type="evidence" value="ECO:0007669"/>
    <property type="project" value="UniProtKB-UniRule"/>
</dbReference>
<dbReference type="CDD" id="cd06560">
    <property type="entry name" value="PriL"/>
    <property type="match status" value="1"/>
</dbReference>
<keyword evidence="11" id="KW-1185">Reference proteome</keyword>
<dbReference type="InterPro" id="IPR058560">
    <property type="entry name" value="DNA_primase_C"/>
</dbReference>
<dbReference type="GO" id="GO:1990077">
    <property type="term" value="C:primosome complex"/>
    <property type="evidence" value="ECO:0007669"/>
    <property type="project" value="UniProtKB-KW"/>
</dbReference>
<evidence type="ECO:0000256" key="5">
    <source>
        <dbReference type="ARBA" id="ARBA00023004"/>
    </source>
</evidence>
<evidence type="ECO:0000256" key="6">
    <source>
        <dbReference type="ARBA" id="ARBA00023014"/>
    </source>
</evidence>
<keyword evidence="1 7" id="KW-0004">4Fe-4S</keyword>
<dbReference type="InterPro" id="IPR007238">
    <property type="entry name" value="DNA_primase_lsu_euk/arc"/>
</dbReference>
<evidence type="ECO:0000256" key="1">
    <source>
        <dbReference type="ARBA" id="ARBA00022485"/>
    </source>
</evidence>